<dbReference type="Proteomes" id="UP001190700">
    <property type="component" value="Unassembled WGS sequence"/>
</dbReference>
<feature type="region of interest" description="Disordered" evidence="1">
    <location>
        <begin position="360"/>
        <end position="401"/>
    </location>
</feature>
<evidence type="ECO:0000313" key="3">
    <source>
        <dbReference type="Proteomes" id="UP001190700"/>
    </source>
</evidence>
<protein>
    <submittedName>
        <fullName evidence="2">Uncharacterized protein</fullName>
    </submittedName>
</protein>
<evidence type="ECO:0000313" key="2">
    <source>
        <dbReference type="EMBL" id="KAK3274159.1"/>
    </source>
</evidence>
<accession>A0AAE0L725</accession>
<sequence length="401" mass="45681">MVQARKMAVWMDPRRVETVVELLHVSGVMGVAQAGGSAAPHEGASVGSHGATAEQLQRSLREARPQRSSSLAGDSHQSMGSPVGLKELELQEEEGVRRRHLRGYIELVREELREMLKLLVGEANARQMEFDDAWLSGLQGARKRKRLVSPARSEEDDEGGERRRAAAKERFRHLRTATDEEIRRALDRSLSVKAITKPPGESGFSQPILPAGGALRGFDIRVRGPEQPFTNDRAERRLDPSKGLVLEGKHPHCRSWDEWDEGFIMLMCAAPESARDLLLHFRRWMKLLAQDYSFEHVRLFYDHFTIKMEKDSTVSFEMACYTVLWGMYKRERGLTPKLRNEGGSRRTLAWQRNQDAAKIKEEKIDGGPQQDKPNKPAKHKTRSLVRDLRPHKTRSLTTQRN</sequence>
<dbReference type="EMBL" id="LGRX02007895">
    <property type="protein sequence ID" value="KAK3274159.1"/>
    <property type="molecule type" value="Genomic_DNA"/>
</dbReference>
<reference evidence="2 3" key="1">
    <citation type="journal article" date="2015" name="Genome Biol. Evol.">
        <title>Comparative Genomics of a Bacterivorous Green Alga Reveals Evolutionary Causalities and Consequences of Phago-Mixotrophic Mode of Nutrition.</title>
        <authorList>
            <person name="Burns J.A."/>
            <person name="Paasch A."/>
            <person name="Narechania A."/>
            <person name="Kim E."/>
        </authorList>
    </citation>
    <scope>NUCLEOTIDE SEQUENCE [LARGE SCALE GENOMIC DNA]</scope>
    <source>
        <strain evidence="2 3">PLY_AMNH</strain>
    </source>
</reference>
<gene>
    <name evidence="2" type="ORF">CYMTET_17644</name>
</gene>
<comment type="caution">
    <text evidence="2">The sequence shown here is derived from an EMBL/GenBank/DDBJ whole genome shotgun (WGS) entry which is preliminary data.</text>
</comment>
<keyword evidence="3" id="KW-1185">Reference proteome</keyword>
<organism evidence="2 3">
    <name type="scientific">Cymbomonas tetramitiformis</name>
    <dbReference type="NCBI Taxonomy" id="36881"/>
    <lineage>
        <taxon>Eukaryota</taxon>
        <taxon>Viridiplantae</taxon>
        <taxon>Chlorophyta</taxon>
        <taxon>Pyramimonadophyceae</taxon>
        <taxon>Pyramimonadales</taxon>
        <taxon>Pyramimonadaceae</taxon>
        <taxon>Cymbomonas</taxon>
    </lineage>
</organism>
<proteinExistence type="predicted"/>
<name>A0AAE0L725_9CHLO</name>
<dbReference type="AlphaFoldDB" id="A0AAE0L725"/>
<feature type="compositionally biased region" description="Polar residues" evidence="1">
    <location>
        <begin position="66"/>
        <end position="80"/>
    </location>
</feature>
<feature type="region of interest" description="Disordered" evidence="1">
    <location>
        <begin position="145"/>
        <end position="165"/>
    </location>
</feature>
<evidence type="ECO:0000256" key="1">
    <source>
        <dbReference type="SAM" id="MobiDB-lite"/>
    </source>
</evidence>
<feature type="region of interest" description="Disordered" evidence="1">
    <location>
        <begin position="34"/>
        <end position="86"/>
    </location>
</feature>